<dbReference type="Proteomes" id="UP001200513">
    <property type="component" value="Chromosome"/>
</dbReference>
<organism evidence="1">
    <name type="scientific">Candidatus Heimdallarchaeum endolithica</name>
    <dbReference type="NCBI Taxonomy" id="2876572"/>
    <lineage>
        <taxon>Archaea</taxon>
        <taxon>Promethearchaeati</taxon>
        <taxon>Candidatus Heimdallarchaeota</taxon>
        <taxon>Candidatus Heimdallarchaeia (ex Rinke et al. 2021) (nom. nud.)</taxon>
        <taxon>Candidatus Heimdallarchaeales</taxon>
        <taxon>Candidatus Heimdallarchaeaceae</taxon>
        <taxon>Candidatus Heimdallarchaeum</taxon>
    </lineage>
</organism>
<protein>
    <submittedName>
        <fullName evidence="1">Uncharacterized protein</fullName>
    </submittedName>
</protein>
<dbReference type="AlphaFoldDB" id="A0A9Y1BNZ4"/>
<dbReference type="EMBL" id="CP084167">
    <property type="protein sequence ID" value="UJG42230.1"/>
    <property type="molecule type" value="Genomic_DNA"/>
</dbReference>
<name>A0A9Y1BNZ4_9ARCH</name>
<sequence>MISRRKSLENTYNKAKDSLFELMDLLEIKIDCSYILEELEEIKHLVKKINLVNDTIVDEMDSVYQKLYKKYKNKLAAFLPPNESKKLTNSIKEWIRRLPLLF</sequence>
<proteinExistence type="predicted"/>
<reference evidence="1" key="1">
    <citation type="journal article" date="2022" name="Nat. Microbiol.">
        <title>Unique mobile elements and scalable gene flow at the prokaryote-eukaryote boundary revealed by circularized Asgard archaea genomes.</title>
        <authorList>
            <person name="Wu F."/>
            <person name="Speth D.R."/>
            <person name="Philosof A."/>
            <person name="Cremiere A."/>
            <person name="Narayanan A."/>
            <person name="Barco R.A."/>
            <person name="Connon S.A."/>
            <person name="Amend J.P."/>
            <person name="Antoshechkin I.A."/>
            <person name="Orphan V.J."/>
        </authorList>
    </citation>
    <scope>NUCLEOTIDE SEQUENCE</scope>
    <source>
        <strain evidence="1">PR6</strain>
    </source>
</reference>
<accession>A0A9Y1BNZ4</accession>
<evidence type="ECO:0000313" key="1">
    <source>
        <dbReference type="EMBL" id="UJG42230.1"/>
    </source>
</evidence>
<gene>
    <name evidence="1" type="ORF">K9W46_07395</name>
</gene>